<feature type="region of interest" description="Disordered" evidence="1">
    <location>
        <begin position="508"/>
        <end position="552"/>
    </location>
</feature>
<feature type="region of interest" description="Disordered" evidence="1">
    <location>
        <begin position="1"/>
        <end position="40"/>
    </location>
</feature>
<dbReference type="EMBL" id="JAULSV010000006">
    <property type="protein sequence ID" value="KAK0642163.1"/>
    <property type="molecule type" value="Genomic_DNA"/>
</dbReference>
<dbReference type="Proteomes" id="UP001174936">
    <property type="component" value="Unassembled WGS sequence"/>
</dbReference>
<dbReference type="AlphaFoldDB" id="A0AA39XXL9"/>
<feature type="compositionally biased region" description="Basic and acidic residues" evidence="1">
    <location>
        <begin position="1017"/>
        <end position="1032"/>
    </location>
</feature>
<name>A0AA39XXL9_9PEZI</name>
<sequence>MSASDSTATRKSTRKNTVQDLSDHWKLGKPDEDGSGAFAKDEDLLEDARLTAPIYRLGKSVADPGMASCAFAPSKKGSLYVRIEYAPSTHGEPHLLAPRNSQNSKAGSVDVYVPIAFLLALVKGSVEWDSIEKSLKSLEKALELQPMTRDEDDNTGGKAPSDGDGSDADEEVDDDDDEEEVRFTESWSSFWSFPTKLRFLKSLQRSGTACYVPVRKADGKLEFRTWSMSGENRHYSTWEKAEEYRKKWWALLERTWKIRALSSTGRPPRWARVDLKDGGIHIYPEIEKRSFGQQRNAVNAAVIKEFVERVNEEKTLEDQVLAENKAQADEKGVAPCVWEAHFWDKKDHPSKCGYIKISTDPFGIYSTWITGKDWSNYMGVLAEDCEGGLKNDVSRNPFSLELTQQQSDGPATTPIEKVQKKYNTLLNRAKSIKNTTAATEAFATQAEKIKALSRDMMIKENWEPLDFGGSKLTSTITYKKMAQIAGKKRDPVQNAAMGNVQANELAHTLGWKSKAKPNDTAKKTGGPSSGNKKTLPADTAAPKANPESEESGPFDVLKSKFYPAEWLHLQAFSWGGYLTEPEIPDEDNLGKILKLNQVITLQNPFNLVLGTSETNSFMLRYEKAWQNLIKAEHRYQREKLKKAKKDIDIKGTLQIWVNPTADDNEWTLNTQAATHGQLKQDFTKVELDIHSGQGNFDIKPILLSANNDSEAERLRDIVTKFPFLALSVAYKVTLTTKSLIFNEEKLSCAVKFYPFRRPFYHHAESMMDRLLMKKLKGEKIEELKPLKASDSQLDDPGAQGGGNPGQQKPFGGSGQGGGSQRGFGQGGPPQQRSQQGFGQGGSSQLGFGQGFQQVGPFQQGFGQGGPSQQGLGQGHQQFLQNQLYGNPSYSNPHYFDPNRLGAHPQSGSYNTTQQTQHMNQPPQYMGNPMGYQGTAGPPYSIYDQRHQQYMMGMGMPPNQPPVSQPLLGGGQQTSYQPQAPVDQQQQAAQLKSFNMELLKDLDDTAGSKVSGAKSKSKKETRNDPKKADKPTGSREIQQANATDLDNLKDMSKKDRADWLSRIHQGSKKILHDITQGNKLYLDELSGKSGQSVDPELQDDADVERMAEAEKHYKKDNL</sequence>
<feature type="compositionally biased region" description="Polar residues" evidence="1">
    <location>
        <begin position="1"/>
        <end position="20"/>
    </location>
</feature>
<feature type="compositionally biased region" description="Basic and acidic residues" evidence="1">
    <location>
        <begin position="1102"/>
        <end position="1117"/>
    </location>
</feature>
<feature type="compositionally biased region" description="Low complexity" evidence="1">
    <location>
        <begin position="976"/>
        <end position="989"/>
    </location>
</feature>
<protein>
    <submittedName>
        <fullName evidence="2">Uncharacterized protein</fullName>
    </submittedName>
</protein>
<reference evidence="2" key="1">
    <citation type="submission" date="2023-06" db="EMBL/GenBank/DDBJ databases">
        <title>Genome-scale phylogeny and comparative genomics of the fungal order Sordariales.</title>
        <authorList>
            <consortium name="Lawrence Berkeley National Laboratory"/>
            <person name="Hensen N."/>
            <person name="Bonometti L."/>
            <person name="Westerberg I."/>
            <person name="Brannstrom I.O."/>
            <person name="Guillou S."/>
            <person name="Cros-Aarteil S."/>
            <person name="Calhoun S."/>
            <person name="Haridas S."/>
            <person name="Kuo A."/>
            <person name="Mondo S."/>
            <person name="Pangilinan J."/>
            <person name="Riley R."/>
            <person name="Labutti K."/>
            <person name="Andreopoulos B."/>
            <person name="Lipzen A."/>
            <person name="Chen C."/>
            <person name="Yanf M."/>
            <person name="Daum C."/>
            <person name="Ng V."/>
            <person name="Clum A."/>
            <person name="Steindorff A."/>
            <person name="Ohm R."/>
            <person name="Martin F."/>
            <person name="Silar P."/>
            <person name="Natvig D."/>
            <person name="Lalanne C."/>
            <person name="Gautier V."/>
            <person name="Ament-Velasquez S.L."/>
            <person name="Kruys A."/>
            <person name="Hutchinson M.I."/>
            <person name="Powell A.J."/>
            <person name="Barry K."/>
            <person name="Miller A.N."/>
            <person name="Grigoriev I.V."/>
            <person name="Debuchy R."/>
            <person name="Gladieux P."/>
            <person name="Thoren M.H."/>
            <person name="Johannesson H."/>
        </authorList>
    </citation>
    <scope>NUCLEOTIDE SEQUENCE</scope>
    <source>
        <strain evidence="2">SMH2532-1</strain>
    </source>
</reference>
<feature type="region of interest" description="Disordered" evidence="1">
    <location>
        <begin position="1084"/>
        <end position="1117"/>
    </location>
</feature>
<feature type="compositionally biased region" description="Low complexity" evidence="1">
    <location>
        <begin position="947"/>
        <end position="956"/>
    </location>
</feature>
<feature type="compositionally biased region" description="Gly residues" evidence="1">
    <location>
        <begin position="861"/>
        <end position="873"/>
    </location>
</feature>
<feature type="compositionally biased region" description="Gly residues" evidence="1">
    <location>
        <begin position="811"/>
        <end position="827"/>
    </location>
</feature>
<evidence type="ECO:0000313" key="2">
    <source>
        <dbReference type="EMBL" id="KAK0642163.1"/>
    </source>
</evidence>
<accession>A0AA39XXL9</accession>
<keyword evidence="3" id="KW-1185">Reference proteome</keyword>
<gene>
    <name evidence="2" type="ORF">B0T16DRAFT_225539</name>
</gene>
<comment type="caution">
    <text evidence="2">The sequence shown here is derived from an EMBL/GenBank/DDBJ whole genome shotgun (WGS) entry which is preliminary data.</text>
</comment>
<feature type="compositionally biased region" description="Gly residues" evidence="1">
    <location>
        <begin position="837"/>
        <end position="849"/>
    </location>
</feature>
<feature type="region of interest" description="Disordered" evidence="1">
    <location>
        <begin position="143"/>
        <end position="178"/>
    </location>
</feature>
<evidence type="ECO:0000313" key="3">
    <source>
        <dbReference type="Proteomes" id="UP001174936"/>
    </source>
</evidence>
<feature type="compositionally biased region" description="Low complexity" evidence="1">
    <location>
        <begin position="850"/>
        <end position="860"/>
    </location>
</feature>
<feature type="region of interest" description="Disordered" evidence="1">
    <location>
        <begin position="785"/>
        <end position="1049"/>
    </location>
</feature>
<feature type="compositionally biased region" description="Polar residues" evidence="1">
    <location>
        <begin position="905"/>
        <end position="922"/>
    </location>
</feature>
<feature type="compositionally biased region" description="Acidic residues" evidence="1">
    <location>
        <begin position="164"/>
        <end position="178"/>
    </location>
</feature>
<proteinExistence type="predicted"/>
<feature type="compositionally biased region" description="Polar residues" evidence="1">
    <location>
        <begin position="1034"/>
        <end position="1043"/>
    </location>
</feature>
<evidence type="ECO:0000256" key="1">
    <source>
        <dbReference type="SAM" id="MobiDB-lite"/>
    </source>
</evidence>
<feature type="compositionally biased region" description="Basic and acidic residues" evidence="1">
    <location>
        <begin position="21"/>
        <end position="32"/>
    </location>
</feature>
<feature type="compositionally biased region" description="Polar residues" evidence="1">
    <location>
        <begin position="881"/>
        <end position="891"/>
    </location>
</feature>
<organism evidence="2 3">
    <name type="scientific">Cercophora newfieldiana</name>
    <dbReference type="NCBI Taxonomy" id="92897"/>
    <lineage>
        <taxon>Eukaryota</taxon>
        <taxon>Fungi</taxon>
        <taxon>Dikarya</taxon>
        <taxon>Ascomycota</taxon>
        <taxon>Pezizomycotina</taxon>
        <taxon>Sordariomycetes</taxon>
        <taxon>Sordariomycetidae</taxon>
        <taxon>Sordariales</taxon>
        <taxon>Lasiosphaeriaceae</taxon>
        <taxon>Cercophora</taxon>
    </lineage>
</organism>